<dbReference type="AlphaFoldDB" id="A0A9P4VR68"/>
<protein>
    <submittedName>
        <fullName evidence="1">Uncharacterized protein</fullName>
    </submittedName>
</protein>
<gene>
    <name evidence="1" type="ORF">M501DRAFT_623232</name>
</gene>
<name>A0A9P4VR68_9PEZI</name>
<sequence>MAMEIEAGLPPPAVRFEKLCDSYALIIPKFQKNHLVKKTIRQDCDRDIPGPCLGYESEMESLAIKYFASPKSQLMKLIARNQTFIRNWKIERSIAQCTPPWKDTM</sequence>
<dbReference type="Proteomes" id="UP000799429">
    <property type="component" value="Unassembled WGS sequence"/>
</dbReference>
<evidence type="ECO:0000313" key="2">
    <source>
        <dbReference type="Proteomes" id="UP000799429"/>
    </source>
</evidence>
<proteinExistence type="predicted"/>
<evidence type="ECO:0000313" key="1">
    <source>
        <dbReference type="EMBL" id="KAF2840628.1"/>
    </source>
</evidence>
<dbReference type="EMBL" id="MU006092">
    <property type="protein sequence ID" value="KAF2840628.1"/>
    <property type="molecule type" value="Genomic_DNA"/>
</dbReference>
<dbReference type="OrthoDB" id="4500858at2759"/>
<accession>A0A9P4VR68</accession>
<keyword evidence="2" id="KW-1185">Reference proteome</keyword>
<reference evidence="1" key="1">
    <citation type="journal article" date="2020" name="Stud. Mycol.">
        <title>101 Dothideomycetes genomes: a test case for predicting lifestyles and emergence of pathogens.</title>
        <authorList>
            <person name="Haridas S."/>
            <person name="Albert R."/>
            <person name="Binder M."/>
            <person name="Bloem J."/>
            <person name="Labutti K."/>
            <person name="Salamov A."/>
            <person name="Andreopoulos B."/>
            <person name="Baker S."/>
            <person name="Barry K."/>
            <person name="Bills G."/>
            <person name="Bluhm B."/>
            <person name="Cannon C."/>
            <person name="Castanera R."/>
            <person name="Culley D."/>
            <person name="Daum C."/>
            <person name="Ezra D."/>
            <person name="Gonzalez J."/>
            <person name="Henrissat B."/>
            <person name="Kuo A."/>
            <person name="Liang C."/>
            <person name="Lipzen A."/>
            <person name="Lutzoni F."/>
            <person name="Magnuson J."/>
            <person name="Mondo S."/>
            <person name="Nolan M."/>
            <person name="Ohm R."/>
            <person name="Pangilinan J."/>
            <person name="Park H.-J."/>
            <person name="Ramirez L."/>
            <person name="Alfaro M."/>
            <person name="Sun H."/>
            <person name="Tritt A."/>
            <person name="Yoshinaga Y."/>
            <person name="Zwiers L.-H."/>
            <person name="Turgeon B."/>
            <person name="Goodwin S."/>
            <person name="Spatafora J."/>
            <person name="Crous P."/>
            <person name="Grigoriev I."/>
        </authorList>
    </citation>
    <scope>NUCLEOTIDE SEQUENCE</scope>
    <source>
        <strain evidence="1">CBS 101060</strain>
    </source>
</reference>
<organism evidence="1 2">
    <name type="scientific">Patellaria atrata CBS 101060</name>
    <dbReference type="NCBI Taxonomy" id="1346257"/>
    <lineage>
        <taxon>Eukaryota</taxon>
        <taxon>Fungi</taxon>
        <taxon>Dikarya</taxon>
        <taxon>Ascomycota</taxon>
        <taxon>Pezizomycotina</taxon>
        <taxon>Dothideomycetes</taxon>
        <taxon>Dothideomycetes incertae sedis</taxon>
        <taxon>Patellariales</taxon>
        <taxon>Patellariaceae</taxon>
        <taxon>Patellaria</taxon>
    </lineage>
</organism>
<comment type="caution">
    <text evidence="1">The sequence shown here is derived from an EMBL/GenBank/DDBJ whole genome shotgun (WGS) entry which is preliminary data.</text>
</comment>